<dbReference type="NCBIfam" id="TIGR02250">
    <property type="entry name" value="FCP1_euk"/>
    <property type="match status" value="1"/>
</dbReference>
<evidence type="ECO:0000313" key="11">
    <source>
        <dbReference type="Proteomes" id="UP000799536"/>
    </source>
</evidence>
<dbReference type="InterPro" id="IPR023214">
    <property type="entry name" value="HAD_sf"/>
</dbReference>
<feature type="compositionally biased region" description="Polar residues" evidence="7">
    <location>
        <begin position="351"/>
        <end position="361"/>
    </location>
</feature>
<evidence type="ECO:0000313" key="10">
    <source>
        <dbReference type="EMBL" id="KAF2201678.1"/>
    </source>
</evidence>
<evidence type="ECO:0000256" key="5">
    <source>
        <dbReference type="ARBA" id="ARBA00048336"/>
    </source>
</evidence>
<evidence type="ECO:0000256" key="7">
    <source>
        <dbReference type="SAM" id="MobiDB-lite"/>
    </source>
</evidence>
<dbReference type="AlphaFoldDB" id="A0A9P4JLH4"/>
<dbReference type="EC" id="3.1.3.16" evidence="6"/>
<evidence type="ECO:0000256" key="2">
    <source>
        <dbReference type="ARBA" id="ARBA00022801"/>
    </source>
</evidence>
<dbReference type="InterPro" id="IPR036412">
    <property type="entry name" value="HAD-like_sf"/>
</dbReference>
<dbReference type="InterPro" id="IPR011947">
    <property type="entry name" value="FCP1_euk"/>
</dbReference>
<feature type="region of interest" description="Disordered" evidence="7">
    <location>
        <begin position="605"/>
        <end position="631"/>
    </location>
</feature>
<feature type="domain" description="FCP1 homology" evidence="9">
    <location>
        <begin position="156"/>
        <end position="334"/>
    </location>
</feature>
<comment type="catalytic activity">
    <reaction evidence="5 6">
        <text>O-phospho-L-threonyl-[protein] + H2O = L-threonyl-[protein] + phosphate</text>
        <dbReference type="Rhea" id="RHEA:47004"/>
        <dbReference type="Rhea" id="RHEA-COMP:11060"/>
        <dbReference type="Rhea" id="RHEA-COMP:11605"/>
        <dbReference type="ChEBI" id="CHEBI:15377"/>
        <dbReference type="ChEBI" id="CHEBI:30013"/>
        <dbReference type="ChEBI" id="CHEBI:43474"/>
        <dbReference type="ChEBI" id="CHEBI:61977"/>
        <dbReference type="EC" id="3.1.3.16"/>
    </reaction>
</comment>
<dbReference type="Gene3D" id="3.40.50.10190">
    <property type="entry name" value="BRCT domain"/>
    <property type="match status" value="1"/>
</dbReference>
<dbReference type="CDD" id="cd07521">
    <property type="entry name" value="HAD_FCP1-like"/>
    <property type="match status" value="1"/>
</dbReference>
<dbReference type="SMART" id="SM00577">
    <property type="entry name" value="CPDc"/>
    <property type="match status" value="1"/>
</dbReference>
<evidence type="ECO:0000256" key="4">
    <source>
        <dbReference type="ARBA" id="ARBA00047761"/>
    </source>
</evidence>
<dbReference type="InterPro" id="IPR039189">
    <property type="entry name" value="Fcp1"/>
</dbReference>
<reference evidence="10" key="1">
    <citation type="journal article" date="2020" name="Stud. Mycol.">
        <title>101 Dothideomycetes genomes: a test case for predicting lifestyles and emergence of pathogens.</title>
        <authorList>
            <person name="Haridas S."/>
            <person name="Albert R."/>
            <person name="Binder M."/>
            <person name="Bloem J."/>
            <person name="Labutti K."/>
            <person name="Salamov A."/>
            <person name="Andreopoulos B."/>
            <person name="Baker S."/>
            <person name="Barry K."/>
            <person name="Bills G."/>
            <person name="Bluhm B."/>
            <person name="Cannon C."/>
            <person name="Castanera R."/>
            <person name="Culley D."/>
            <person name="Daum C."/>
            <person name="Ezra D."/>
            <person name="Gonzalez J."/>
            <person name="Henrissat B."/>
            <person name="Kuo A."/>
            <person name="Liang C."/>
            <person name="Lipzen A."/>
            <person name="Lutzoni F."/>
            <person name="Magnuson J."/>
            <person name="Mondo S."/>
            <person name="Nolan M."/>
            <person name="Ohm R."/>
            <person name="Pangilinan J."/>
            <person name="Park H.-J."/>
            <person name="Ramirez L."/>
            <person name="Alfaro M."/>
            <person name="Sun H."/>
            <person name="Tritt A."/>
            <person name="Yoshinaga Y."/>
            <person name="Zwiers L.-H."/>
            <person name="Turgeon B."/>
            <person name="Goodwin S."/>
            <person name="Spatafora J."/>
            <person name="Crous P."/>
            <person name="Grigoriev I."/>
        </authorList>
    </citation>
    <scope>NUCLEOTIDE SEQUENCE</scope>
    <source>
        <strain evidence="10">ATCC 74209</strain>
    </source>
</reference>
<dbReference type="InterPro" id="IPR036420">
    <property type="entry name" value="BRCT_dom_sf"/>
</dbReference>
<feature type="compositionally biased region" description="Acidic residues" evidence="7">
    <location>
        <begin position="611"/>
        <end position="631"/>
    </location>
</feature>
<accession>A0A9P4JLH4</accession>
<keyword evidence="2 6" id="KW-0378">Hydrolase</keyword>
<dbReference type="Gene3D" id="1.10.287.10">
    <property type="entry name" value="S15/NS1, RNA-binding"/>
    <property type="match status" value="1"/>
</dbReference>
<comment type="caution">
    <text evidence="10">The sequence shown here is derived from an EMBL/GenBank/DDBJ whole genome shotgun (WGS) entry which is preliminary data.</text>
</comment>
<dbReference type="PANTHER" id="PTHR23081:SF36">
    <property type="entry name" value="RNA POLYMERASE II SUBUNIT A C-TERMINAL DOMAIN PHOSPHATASE"/>
    <property type="match status" value="1"/>
</dbReference>
<feature type="region of interest" description="Disordered" evidence="7">
    <location>
        <begin position="339"/>
        <end position="361"/>
    </location>
</feature>
<dbReference type="SUPFAM" id="SSF56784">
    <property type="entry name" value="HAD-like"/>
    <property type="match status" value="1"/>
</dbReference>
<dbReference type="Gene3D" id="3.40.50.1000">
    <property type="entry name" value="HAD superfamily/HAD-like"/>
    <property type="match status" value="1"/>
</dbReference>
<protein>
    <recommendedName>
        <fullName evidence="6">RNA polymerase II subunit A C-terminal domain phosphatase</fullName>
        <ecNumber evidence="6">3.1.3.16</ecNumber>
    </recommendedName>
</protein>
<keyword evidence="3 6" id="KW-0539">Nucleus</keyword>
<feature type="compositionally biased region" description="Acidic residues" evidence="7">
    <location>
        <begin position="759"/>
        <end position="779"/>
    </location>
</feature>
<name>A0A9P4JLH4_9PLEO</name>
<comment type="function">
    <text evidence="6">This promotes the activity of RNA polymerase II.</text>
</comment>
<gene>
    <name evidence="10" type="ORF">GQ43DRAFT_480529</name>
</gene>
<dbReference type="GO" id="GO:0008420">
    <property type="term" value="F:RNA polymerase II CTD heptapeptide repeat phosphatase activity"/>
    <property type="evidence" value="ECO:0007669"/>
    <property type="project" value="UniProtKB-UniRule"/>
</dbReference>
<dbReference type="Pfam" id="PF03031">
    <property type="entry name" value="NIF"/>
    <property type="match status" value="1"/>
</dbReference>
<keyword evidence="11" id="KW-1185">Reference proteome</keyword>
<organism evidence="10 11">
    <name type="scientific">Delitschia confertaspora ATCC 74209</name>
    <dbReference type="NCBI Taxonomy" id="1513339"/>
    <lineage>
        <taxon>Eukaryota</taxon>
        <taxon>Fungi</taxon>
        <taxon>Dikarya</taxon>
        <taxon>Ascomycota</taxon>
        <taxon>Pezizomycotina</taxon>
        <taxon>Dothideomycetes</taxon>
        <taxon>Pleosporomycetidae</taxon>
        <taxon>Pleosporales</taxon>
        <taxon>Delitschiaceae</taxon>
        <taxon>Delitschia</taxon>
    </lineage>
</organism>
<dbReference type="GO" id="GO:0005634">
    <property type="term" value="C:nucleus"/>
    <property type="evidence" value="ECO:0007669"/>
    <property type="project" value="UniProtKB-SubCell"/>
</dbReference>
<dbReference type="CDD" id="cd17729">
    <property type="entry name" value="BRCT_CTDP1"/>
    <property type="match status" value="1"/>
</dbReference>
<evidence type="ECO:0000256" key="1">
    <source>
        <dbReference type="ARBA" id="ARBA00004123"/>
    </source>
</evidence>
<dbReference type="InterPro" id="IPR004274">
    <property type="entry name" value="FCP1_dom"/>
</dbReference>
<feature type="region of interest" description="Disordered" evidence="7">
    <location>
        <begin position="413"/>
        <end position="435"/>
    </location>
</feature>
<dbReference type="InterPro" id="IPR001357">
    <property type="entry name" value="BRCT_dom"/>
</dbReference>
<evidence type="ECO:0000256" key="6">
    <source>
        <dbReference type="RuleBase" id="RU366066"/>
    </source>
</evidence>
<dbReference type="Pfam" id="PF00533">
    <property type="entry name" value="BRCT"/>
    <property type="match status" value="1"/>
</dbReference>
<dbReference type="EMBL" id="ML993966">
    <property type="protein sequence ID" value="KAF2201678.1"/>
    <property type="molecule type" value="Genomic_DNA"/>
</dbReference>
<evidence type="ECO:0000256" key="3">
    <source>
        <dbReference type="ARBA" id="ARBA00023242"/>
    </source>
</evidence>
<dbReference type="Proteomes" id="UP000799536">
    <property type="component" value="Unassembled WGS sequence"/>
</dbReference>
<feature type="compositionally biased region" description="Polar residues" evidence="7">
    <location>
        <begin position="738"/>
        <end position="757"/>
    </location>
</feature>
<sequence length="796" mass="90007">MKINSPNGLHYPITVVELAKQPNDDVKRRAPLFTYFYETEVTEGNKYGDEVKVKKKLPARFESPVEGTLAEWYIKNGSVIERAGLEIAEIEEPCTHETQWGGLCTDCGKDMTQVDYATQERDSDRATVKMTHTSASLLVSRNEALRAEEDSRRRLLGDKKLSLIVDLDQTVIHTTCERTIAEWQADPNNPNYNAVKDVHSFQLADDRMANVPSNWYYVKVRPGTKEFLERVSTMYELHVYTMATRAYAQAIAKIIDPDRRYFADRILSRDENGTDQIKSLHRLFPTNTDMVVIIDDRADVWHYSDNLIRVKAYNFFLGAGDINASFLPKQVELIEPVQQATTTEPPKHQEVSPQEGTPSDTLTDLEQQLLSMSSADKPEVLEQQVKEQEKIIISQQTERPLLQKQLLLDKEDEAREEATAENGEAQPVEQHKQRHSLLHDDDNELEYVETALRRIHRAFYDEYQKKKAGPQVGRIAELKGEKSPKKRNREEFVPDVKVIMPRMKRSVLSGVSVVFSGIIPLGLDIQFSDIALWAKSFGVQVTADIHKQTTHLVANPGRKTNKVKKAARHSLKIVTVHWLYECFSKWERVSEDPYLIEVDPEHGLHASSGDPYEELDDGPLLSGEDDDIEDIGGDVQIDISADKWDSIGDEFDDFMNETDDDNDNDTDNNDTNSDSESVRSDDSAQTTDSQKQSAKKRKRATASTGSASNSEAEDSDSSVKSTGSRLQRKKKRVFERVTSLSNVMTADKSSGLPSPDTTGPEEEQEKGEAEVDEDDDDLEAQMLAELERQSDEDDGE</sequence>
<evidence type="ECO:0000259" key="9">
    <source>
        <dbReference type="PROSITE" id="PS50969"/>
    </source>
</evidence>
<evidence type="ECO:0000259" key="8">
    <source>
        <dbReference type="PROSITE" id="PS50172"/>
    </source>
</evidence>
<dbReference type="OrthoDB" id="10249888at2759"/>
<feature type="domain" description="BRCT" evidence="8">
    <location>
        <begin position="503"/>
        <end position="596"/>
    </location>
</feature>
<dbReference type="PANTHER" id="PTHR23081">
    <property type="entry name" value="RNA POLYMERASE II CTD PHOSPHATASE"/>
    <property type="match status" value="1"/>
</dbReference>
<dbReference type="PROSITE" id="PS50172">
    <property type="entry name" value="BRCT"/>
    <property type="match status" value="1"/>
</dbReference>
<dbReference type="SUPFAM" id="SSF52113">
    <property type="entry name" value="BRCT domain"/>
    <property type="match status" value="1"/>
</dbReference>
<dbReference type="PROSITE" id="PS50969">
    <property type="entry name" value="FCP1"/>
    <property type="match status" value="1"/>
</dbReference>
<feature type="compositionally biased region" description="Acidic residues" evidence="7">
    <location>
        <begin position="648"/>
        <end position="668"/>
    </location>
</feature>
<comment type="subcellular location">
    <subcellularLocation>
        <location evidence="1 6">Nucleus</location>
    </subcellularLocation>
</comment>
<comment type="catalytic activity">
    <reaction evidence="4 6">
        <text>O-phospho-L-seryl-[protein] + H2O = L-seryl-[protein] + phosphate</text>
        <dbReference type="Rhea" id="RHEA:20629"/>
        <dbReference type="Rhea" id="RHEA-COMP:9863"/>
        <dbReference type="Rhea" id="RHEA-COMP:11604"/>
        <dbReference type="ChEBI" id="CHEBI:15377"/>
        <dbReference type="ChEBI" id="CHEBI:29999"/>
        <dbReference type="ChEBI" id="CHEBI:43474"/>
        <dbReference type="ChEBI" id="CHEBI:83421"/>
        <dbReference type="EC" id="3.1.3.16"/>
    </reaction>
</comment>
<feature type="compositionally biased region" description="Polar residues" evidence="7">
    <location>
        <begin position="683"/>
        <end position="692"/>
    </location>
</feature>
<dbReference type="SMART" id="SM00292">
    <property type="entry name" value="BRCT"/>
    <property type="match status" value="1"/>
</dbReference>
<proteinExistence type="predicted"/>
<feature type="region of interest" description="Disordered" evidence="7">
    <location>
        <begin position="648"/>
        <end position="796"/>
    </location>
</feature>